<keyword evidence="1" id="KW-0732">Signal</keyword>
<sequence>MLHIPFLLWVLIPRVNVLKNAGVARFSVQIMRGRHRFSDQVVRIVDLITVLMCYWV</sequence>
<keyword evidence="3" id="KW-1185">Reference proteome</keyword>
<reference evidence="2" key="1">
    <citation type="submission" date="2022-03" db="EMBL/GenBank/DDBJ databases">
        <authorList>
            <person name="Sayadi A."/>
        </authorList>
    </citation>
    <scope>NUCLEOTIDE SEQUENCE</scope>
</reference>
<dbReference type="Proteomes" id="UP001152888">
    <property type="component" value="Unassembled WGS sequence"/>
</dbReference>
<accession>A0A9P0LU41</accession>
<proteinExistence type="predicted"/>
<name>A0A9P0LU41_ACAOB</name>
<comment type="caution">
    <text evidence="2">The sequence shown here is derived from an EMBL/GenBank/DDBJ whole genome shotgun (WGS) entry which is preliminary data.</text>
</comment>
<organism evidence="2 3">
    <name type="scientific">Acanthoscelides obtectus</name>
    <name type="common">Bean weevil</name>
    <name type="synonym">Bruchus obtectus</name>
    <dbReference type="NCBI Taxonomy" id="200917"/>
    <lineage>
        <taxon>Eukaryota</taxon>
        <taxon>Metazoa</taxon>
        <taxon>Ecdysozoa</taxon>
        <taxon>Arthropoda</taxon>
        <taxon>Hexapoda</taxon>
        <taxon>Insecta</taxon>
        <taxon>Pterygota</taxon>
        <taxon>Neoptera</taxon>
        <taxon>Endopterygota</taxon>
        <taxon>Coleoptera</taxon>
        <taxon>Polyphaga</taxon>
        <taxon>Cucujiformia</taxon>
        <taxon>Chrysomeloidea</taxon>
        <taxon>Chrysomelidae</taxon>
        <taxon>Bruchinae</taxon>
        <taxon>Bruchini</taxon>
        <taxon>Acanthoscelides</taxon>
    </lineage>
</organism>
<feature type="signal peptide" evidence="1">
    <location>
        <begin position="1"/>
        <end position="17"/>
    </location>
</feature>
<evidence type="ECO:0000313" key="3">
    <source>
        <dbReference type="Proteomes" id="UP001152888"/>
    </source>
</evidence>
<feature type="chain" id="PRO_5040140448" evidence="1">
    <location>
        <begin position="18"/>
        <end position="56"/>
    </location>
</feature>
<evidence type="ECO:0000313" key="2">
    <source>
        <dbReference type="EMBL" id="CAH2000947.1"/>
    </source>
</evidence>
<dbReference type="AlphaFoldDB" id="A0A9P0LU41"/>
<gene>
    <name evidence="2" type="ORF">ACAOBT_LOCUS25892</name>
</gene>
<dbReference type="EMBL" id="CAKOFQ010007431">
    <property type="protein sequence ID" value="CAH2000947.1"/>
    <property type="molecule type" value="Genomic_DNA"/>
</dbReference>
<protein>
    <submittedName>
        <fullName evidence="2">Uncharacterized protein</fullName>
    </submittedName>
</protein>
<evidence type="ECO:0000256" key="1">
    <source>
        <dbReference type="SAM" id="SignalP"/>
    </source>
</evidence>